<evidence type="ECO:0000256" key="1">
    <source>
        <dbReference type="ARBA" id="ARBA00022485"/>
    </source>
</evidence>
<accession>A0A1I3R722</accession>
<dbReference type="SUPFAM" id="SSF52540">
    <property type="entry name" value="P-loop containing nucleoside triphosphate hydrolases"/>
    <property type="match status" value="1"/>
</dbReference>
<keyword evidence="3" id="KW-0408">Iron</keyword>
<feature type="domain" description="4Fe-4S" evidence="5">
    <location>
        <begin position="141"/>
        <end position="200"/>
    </location>
</feature>
<organism evidence="6 7">
    <name type="scientific">Desulfomicrobium apsheronum</name>
    <dbReference type="NCBI Taxonomy" id="52560"/>
    <lineage>
        <taxon>Bacteria</taxon>
        <taxon>Pseudomonadati</taxon>
        <taxon>Thermodesulfobacteriota</taxon>
        <taxon>Desulfovibrionia</taxon>
        <taxon>Desulfovibrionales</taxon>
        <taxon>Desulfomicrobiaceae</taxon>
        <taxon>Desulfomicrobium</taxon>
    </lineage>
</organism>
<dbReference type="Gene3D" id="3.40.50.300">
    <property type="entry name" value="P-loop containing nucleotide triphosphate hydrolases"/>
    <property type="match status" value="1"/>
</dbReference>
<evidence type="ECO:0000256" key="3">
    <source>
        <dbReference type="ARBA" id="ARBA00023004"/>
    </source>
</evidence>
<protein>
    <submittedName>
        <fullName evidence="6">Molybdopterin-guanine dinucleotide biosynthesis protein B</fullName>
    </submittedName>
</protein>
<reference evidence="7" key="1">
    <citation type="submission" date="2016-10" db="EMBL/GenBank/DDBJ databases">
        <authorList>
            <person name="Varghese N."/>
            <person name="Submissions S."/>
        </authorList>
    </citation>
    <scope>NUCLEOTIDE SEQUENCE [LARGE SCALE GENOMIC DNA]</scope>
    <source>
        <strain evidence="7">DSM 5918</strain>
    </source>
</reference>
<evidence type="ECO:0000259" key="5">
    <source>
        <dbReference type="PROSITE" id="PS51656"/>
    </source>
</evidence>
<proteinExistence type="predicted"/>
<dbReference type="InterPro" id="IPR052539">
    <property type="entry name" value="MGD_biosynthesis_adapter"/>
</dbReference>
<dbReference type="PANTHER" id="PTHR40072:SF1">
    <property type="entry name" value="MOLYBDOPTERIN-GUANINE DINUCLEOTIDE BIOSYNTHESIS ADAPTER PROTEIN"/>
    <property type="match status" value="1"/>
</dbReference>
<evidence type="ECO:0000313" key="7">
    <source>
        <dbReference type="Proteomes" id="UP000198635"/>
    </source>
</evidence>
<dbReference type="GO" id="GO:0051539">
    <property type="term" value="F:4 iron, 4 sulfur cluster binding"/>
    <property type="evidence" value="ECO:0007669"/>
    <property type="project" value="UniProtKB-KW"/>
</dbReference>
<dbReference type="PROSITE" id="PS51656">
    <property type="entry name" value="4FE4S"/>
    <property type="match status" value="1"/>
</dbReference>
<dbReference type="Gene3D" id="1.10.15.40">
    <property type="entry name" value="Electron transport complex subunit B, putative Fe-S cluster"/>
    <property type="match status" value="1"/>
</dbReference>
<keyword evidence="7" id="KW-1185">Reference proteome</keyword>
<evidence type="ECO:0000256" key="4">
    <source>
        <dbReference type="ARBA" id="ARBA00023014"/>
    </source>
</evidence>
<dbReference type="InterPro" id="IPR004435">
    <property type="entry name" value="MobB_dom"/>
</dbReference>
<sequence length="234" mass="24778">MFKAVSVVGFKKSGKTTLVLDLARELTARGRRVAAVKFTHHGLDLDGTDTSRFAQECVSVAGIGPRTTTLLWNSARQLQDILPLLDADIVLVEGGKSLTWLPRIVALGSGEDESMLDNGLALASWGTGALPGVRKADSVADLATLADSRAFSLPGLDCGACGRESCLALAREIVTGKADADFCVAMHAKLCIRIGGRRLALNPFLDRLVTGTIRGLLTELKGNVPGQKVEIILE</sequence>
<name>A0A1I3R722_9BACT</name>
<keyword evidence="1" id="KW-0004">4Fe-4S</keyword>
<dbReference type="RefSeq" id="WP_092372926.1">
    <property type="nucleotide sequence ID" value="NZ_FORX01000003.1"/>
</dbReference>
<dbReference type="EMBL" id="FORX01000003">
    <property type="protein sequence ID" value="SFJ42424.1"/>
    <property type="molecule type" value="Genomic_DNA"/>
</dbReference>
<dbReference type="STRING" id="52560.SAMN04488082_10363"/>
<keyword evidence="2" id="KW-0479">Metal-binding</keyword>
<dbReference type="InterPro" id="IPR007202">
    <property type="entry name" value="4Fe-4S_dom"/>
</dbReference>
<gene>
    <name evidence="6" type="ORF">SAMN04488082_10363</name>
</gene>
<dbReference type="GO" id="GO:0046872">
    <property type="term" value="F:metal ion binding"/>
    <property type="evidence" value="ECO:0007669"/>
    <property type="project" value="UniProtKB-KW"/>
</dbReference>
<keyword evidence="4" id="KW-0411">Iron-sulfur</keyword>
<dbReference type="Proteomes" id="UP000198635">
    <property type="component" value="Unassembled WGS sequence"/>
</dbReference>
<dbReference type="Pfam" id="PF04060">
    <property type="entry name" value="FeS"/>
    <property type="match status" value="1"/>
</dbReference>
<evidence type="ECO:0000256" key="2">
    <source>
        <dbReference type="ARBA" id="ARBA00022723"/>
    </source>
</evidence>
<dbReference type="OrthoDB" id="9789936at2"/>
<dbReference type="GO" id="GO:0005525">
    <property type="term" value="F:GTP binding"/>
    <property type="evidence" value="ECO:0007669"/>
    <property type="project" value="InterPro"/>
</dbReference>
<dbReference type="InterPro" id="IPR027417">
    <property type="entry name" value="P-loop_NTPase"/>
</dbReference>
<dbReference type="Pfam" id="PF03205">
    <property type="entry name" value="MobB"/>
    <property type="match status" value="1"/>
</dbReference>
<dbReference type="GO" id="GO:0006777">
    <property type="term" value="P:Mo-molybdopterin cofactor biosynthetic process"/>
    <property type="evidence" value="ECO:0007669"/>
    <property type="project" value="InterPro"/>
</dbReference>
<dbReference type="PANTHER" id="PTHR40072">
    <property type="entry name" value="MOLYBDOPTERIN-GUANINE DINUCLEOTIDE BIOSYNTHESIS ADAPTER PROTEIN-RELATED"/>
    <property type="match status" value="1"/>
</dbReference>
<evidence type="ECO:0000313" key="6">
    <source>
        <dbReference type="EMBL" id="SFJ42424.1"/>
    </source>
</evidence>
<dbReference type="AlphaFoldDB" id="A0A1I3R722"/>